<sequence length="133" mass="14812">MAALTSTFLAKSTDLYSPSLSAAKVNANPRTPFHHHLLGLFPFLLTGRDRRLRRGGHVTITCRKKELHPEFRDDAKVSCNGELLMTTGGTQMEYVVDVWSCYHPFYLGNRSGFLVDADHVGSFGGSSQGVRRR</sequence>
<keyword evidence="2" id="KW-1185">Reference proteome</keyword>
<name>A0ACB9RBH2_9MYRT</name>
<gene>
    <name evidence="1" type="ORF">MLD38_012902</name>
</gene>
<dbReference type="Proteomes" id="UP001057402">
    <property type="component" value="Chromosome 4"/>
</dbReference>
<proteinExistence type="predicted"/>
<organism evidence="1 2">
    <name type="scientific">Melastoma candidum</name>
    <dbReference type="NCBI Taxonomy" id="119954"/>
    <lineage>
        <taxon>Eukaryota</taxon>
        <taxon>Viridiplantae</taxon>
        <taxon>Streptophyta</taxon>
        <taxon>Embryophyta</taxon>
        <taxon>Tracheophyta</taxon>
        <taxon>Spermatophyta</taxon>
        <taxon>Magnoliopsida</taxon>
        <taxon>eudicotyledons</taxon>
        <taxon>Gunneridae</taxon>
        <taxon>Pentapetalae</taxon>
        <taxon>rosids</taxon>
        <taxon>malvids</taxon>
        <taxon>Myrtales</taxon>
        <taxon>Melastomataceae</taxon>
        <taxon>Melastomatoideae</taxon>
        <taxon>Melastomateae</taxon>
        <taxon>Melastoma</taxon>
    </lineage>
</organism>
<protein>
    <submittedName>
        <fullName evidence="1">Uncharacterized protein</fullName>
    </submittedName>
</protein>
<comment type="caution">
    <text evidence="1">The sequence shown here is derived from an EMBL/GenBank/DDBJ whole genome shotgun (WGS) entry which is preliminary data.</text>
</comment>
<evidence type="ECO:0000313" key="1">
    <source>
        <dbReference type="EMBL" id="KAI4374974.1"/>
    </source>
</evidence>
<accession>A0ACB9RBH2</accession>
<reference evidence="2" key="1">
    <citation type="journal article" date="2023" name="Front. Plant Sci.">
        <title>Chromosomal-level genome assembly of Melastoma candidum provides insights into trichome evolution.</title>
        <authorList>
            <person name="Zhong Y."/>
            <person name="Wu W."/>
            <person name="Sun C."/>
            <person name="Zou P."/>
            <person name="Liu Y."/>
            <person name="Dai S."/>
            <person name="Zhou R."/>
        </authorList>
    </citation>
    <scope>NUCLEOTIDE SEQUENCE [LARGE SCALE GENOMIC DNA]</scope>
</reference>
<dbReference type="EMBL" id="CM042883">
    <property type="protein sequence ID" value="KAI4374974.1"/>
    <property type="molecule type" value="Genomic_DNA"/>
</dbReference>
<evidence type="ECO:0000313" key="2">
    <source>
        <dbReference type="Proteomes" id="UP001057402"/>
    </source>
</evidence>